<protein>
    <submittedName>
        <fullName evidence="2">Unannotated protein</fullName>
    </submittedName>
</protein>
<proteinExistence type="predicted"/>
<dbReference type="Pfam" id="PF09754">
    <property type="entry name" value="PAC2"/>
    <property type="match status" value="1"/>
</dbReference>
<evidence type="ECO:0000313" key="2">
    <source>
        <dbReference type="EMBL" id="CAB4683440.1"/>
    </source>
</evidence>
<dbReference type="EMBL" id="CAEZXL010000048">
    <property type="protein sequence ID" value="CAB4683440.1"/>
    <property type="molecule type" value="Genomic_DNA"/>
</dbReference>
<gene>
    <name evidence="2" type="ORF">UFOPK2373_00397</name>
</gene>
<dbReference type="PIRSF" id="PIRSF028754">
    <property type="entry name" value="UCP028754"/>
    <property type="match status" value="1"/>
</dbReference>
<sequence>MAQQNNLFTLVNTDVEVPEGLHLLAAISGFTDAGSAMQQVSQQILSNLDYETIAVFDNDELLDYRSRRPVMFFEQDHIEDYQPASLSLHLVRDEVGAQFLFLNGYEPDFKWEAFASSVEVLFSYFGIRDMTWLHAIPFPIPHTRPVGVTVSGNQKNVIAKYSEWKPRTQVPGNIMHLLEFRLTQADIPSTGFVLLVPHYLSDSEYPQAAVSGLELISSHLGLVFPTDELRDEGVAFTRRITQQMSENQELSRMVESLESSFQSEKAANGMGAVKPREREIPDADEIAAELEGYLASHQKNKLENDEDQD</sequence>
<dbReference type="AlphaFoldDB" id="A0A6J6NA51"/>
<name>A0A6J6NA51_9ZZZZ</name>
<dbReference type="Gene3D" id="3.40.50.10900">
    <property type="entry name" value="PAC-like subunit"/>
    <property type="match status" value="1"/>
</dbReference>
<dbReference type="InterPro" id="IPR008492">
    <property type="entry name" value="Rv2714-like"/>
</dbReference>
<reference evidence="2" key="1">
    <citation type="submission" date="2020-05" db="EMBL/GenBank/DDBJ databases">
        <authorList>
            <person name="Chiriac C."/>
            <person name="Salcher M."/>
            <person name="Ghai R."/>
            <person name="Kavagutti S V."/>
        </authorList>
    </citation>
    <scope>NUCLEOTIDE SEQUENCE</scope>
</reference>
<accession>A0A6J6NA51</accession>
<dbReference type="SUPFAM" id="SSF159659">
    <property type="entry name" value="Cgl1923-like"/>
    <property type="match status" value="1"/>
</dbReference>
<dbReference type="InterPro" id="IPR038389">
    <property type="entry name" value="PSMG2_sf"/>
</dbReference>
<feature type="region of interest" description="Disordered" evidence="1">
    <location>
        <begin position="265"/>
        <end position="285"/>
    </location>
</feature>
<dbReference type="InterPro" id="IPR019151">
    <property type="entry name" value="Proteasome_assmbl_chaperone_2"/>
</dbReference>
<evidence type="ECO:0000256" key="1">
    <source>
        <dbReference type="SAM" id="MobiDB-lite"/>
    </source>
</evidence>
<organism evidence="2">
    <name type="scientific">freshwater metagenome</name>
    <dbReference type="NCBI Taxonomy" id="449393"/>
    <lineage>
        <taxon>unclassified sequences</taxon>
        <taxon>metagenomes</taxon>
        <taxon>ecological metagenomes</taxon>
    </lineage>
</organism>